<dbReference type="HOGENOM" id="CLU_696904_0_0_1"/>
<dbReference type="GO" id="GO:0005655">
    <property type="term" value="C:nucleolar ribonuclease P complex"/>
    <property type="evidence" value="ECO:0007669"/>
    <property type="project" value="InterPro"/>
</dbReference>
<dbReference type="GO" id="GO:0000172">
    <property type="term" value="C:ribonuclease MRP complex"/>
    <property type="evidence" value="ECO:0007669"/>
    <property type="project" value="InterPro"/>
</dbReference>
<evidence type="ECO:0000259" key="2">
    <source>
        <dbReference type="Pfam" id="PF01248"/>
    </source>
</evidence>
<evidence type="ECO:0000256" key="1">
    <source>
        <dbReference type="SAM" id="MobiDB-lite"/>
    </source>
</evidence>
<sequence length="396" mass="45414">MTQNRKRARSVHDEIEFMPLSKRINNLHINNMLMESQNQFSNSAWCQSNGTFTSQNNPIPVSPCGSEQSTEGVYLPYSPDLTESQNPHYFNINKLLYEVPIINGDDAKELYDVMSKDLPNMVVKKPKILFTELKNVPKADRKAFKKLYLLNHPDGSNEERIKKREGVIFGVNDITKVVEQCIVKSVLITDDVKPKLMVEHLIDQCVLFRIPTLVVPNLRTKLEKICGFSSIAIGFTQPVKYEDIQQTIEKLWVKCPVPREHINFKRSVDRMDVIVINETLDTSIVKASESKANEHMDVPNSPMSVTECSSIYLYRKGKGERAFVPEKSSDEYKNSSKMDTDESGFLSFSNGQNICNQTEENSDKYIPLKVKKIRGDSNRRKRKIEEMKKVKKKPKS</sequence>
<gene>
    <name evidence="4" type="ORF">D910_10705</name>
    <name evidence="3" type="ORF">YQE_07493</name>
</gene>
<dbReference type="AlphaFoldDB" id="N6TDY0"/>
<dbReference type="PANTHER" id="PTHR46948">
    <property type="entry name" value="RIBONUCLEASE P PROTEIN SUBUNIT P38"/>
    <property type="match status" value="1"/>
</dbReference>
<dbReference type="OMA" id="HHFHPLY"/>
<dbReference type="InterPro" id="IPR042848">
    <property type="entry name" value="Rpp38"/>
</dbReference>
<organism evidence="3">
    <name type="scientific">Dendroctonus ponderosae</name>
    <name type="common">Mountain pine beetle</name>
    <dbReference type="NCBI Taxonomy" id="77166"/>
    <lineage>
        <taxon>Eukaryota</taxon>
        <taxon>Metazoa</taxon>
        <taxon>Ecdysozoa</taxon>
        <taxon>Arthropoda</taxon>
        <taxon>Hexapoda</taxon>
        <taxon>Insecta</taxon>
        <taxon>Pterygota</taxon>
        <taxon>Neoptera</taxon>
        <taxon>Endopterygota</taxon>
        <taxon>Coleoptera</taxon>
        <taxon>Polyphaga</taxon>
        <taxon>Cucujiformia</taxon>
        <taxon>Curculionidae</taxon>
        <taxon>Scolytinae</taxon>
        <taxon>Dendroctonus</taxon>
    </lineage>
</organism>
<dbReference type="OrthoDB" id="6365503at2759"/>
<dbReference type="Gene3D" id="3.30.1330.30">
    <property type="match status" value="1"/>
</dbReference>
<dbReference type="EMBL" id="KB632356">
    <property type="protein sequence ID" value="ERL93413.1"/>
    <property type="molecule type" value="Genomic_DNA"/>
</dbReference>
<feature type="non-terminal residue" evidence="3">
    <location>
        <position position="1"/>
    </location>
</feature>
<dbReference type="EMBL" id="KB740994">
    <property type="protein sequence ID" value="ENN75958.1"/>
    <property type="molecule type" value="Genomic_DNA"/>
</dbReference>
<accession>N6TDY0</accession>
<evidence type="ECO:0000313" key="4">
    <source>
        <dbReference type="EMBL" id="ERL93413.1"/>
    </source>
</evidence>
<dbReference type="InterPro" id="IPR029064">
    <property type="entry name" value="Ribosomal_eL30-like_sf"/>
</dbReference>
<dbReference type="GO" id="GO:0001650">
    <property type="term" value="C:fibrillar center"/>
    <property type="evidence" value="ECO:0007669"/>
    <property type="project" value="TreeGrafter"/>
</dbReference>
<feature type="domain" description="Ribosomal protein eL8/eL30/eS12/Gadd45" evidence="2">
    <location>
        <begin position="161"/>
        <end position="227"/>
    </location>
</feature>
<feature type="compositionally biased region" description="Basic and acidic residues" evidence="1">
    <location>
        <begin position="325"/>
        <end position="340"/>
    </location>
</feature>
<dbReference type="SUPFAM" id="SSF55315">
    <property type="entry name" value="L30e-like"/>
    <property type="match status" value="1"/>
</dbReference>
<feature type="compositionally biased region" description="Basic and acidic residues" evidence="1">
    <location>
        <begin position="373"/>
        <end position="388"/>
    </location>
</feature>
<dbReference type="GO" id="GO:0033204">
    <property type="term" value="F:ribonuclease P RNA binding"/>
    <property type="evidence" value="ECO:0007669"/>
    <property type="project" value="TreeGrafter"/>
</dbReference>
<protein>
    <recommendedName>
        <fullName evidence="2">Ribosomal protein eL8/eL30/eS12/Gadd45 domain-containing protein</fullName>
    </recommendedName>
</protein>
<dbReference type="GO" id="GO:0001682">
    <property type="term" value="P:tRNA 5'-leader removal"/>
    <property type="evidence" value="ECO:0007669"/>
    <property type="project" value="InterPro"/>
</dbReference>
<dbReference type="PANTHER" id="PTHR46948:SF1">
    <property type="entry name" value="RIBONUCLEASE P PROTEIN SUBUNIT P38"/>
    <property type="match status" value="1"/>
</dbReference>
<feature type="region of interest" description="Disordered" evidence="1">
    <location>
        <begin position="325"/>
        <end position="396"/>
    </location>
</feature>
<feature type="compositionally biased region" description="Polar residues" evidence="1">
    <location>
        <begin position="346"/>
        <end position="359"/>
    </location>
</feature>
<dbReference type="GO" id="GO:0004526">
    <property type="term" value="F:ribonuclease P activity"/>
    <property type="evidence" value="ECO:0007669"/>
    <property type="project" value="TreeGrafter"/>
</dbReference>
<dbReference type="Proteomes" id="UP000030742">
    <property type="component" value="Unassembled WGS sequence"/>
</dbReference>
<dbReference type="InterPro" id="IPR004038">
    <property type="entry name" value="Ribosomal_eL8/eL30/eS12/Gad45"/>
</dbReference>
<dbReference type="Pfam" id="PF01248">
    <property type="entry name" value="Ribosomal_L7Ae"/>
    <property type="match status" value="1"/>
</dbReference>
<dbReference type="STRING" id="77166.N6TDY0"/>
<evidence type="ECO:0000313" key="5">
    <source>
        <dbReference type="Proteomes" id="UP000030742"/>
    </source>
</evidence>
<proteinExistence type="predicted"/>
<evidence type="ECO:0000313" key="3">
    <source>
        <dbReference type="EMBL" id="ENN75958.1"/>
    </source>
</evidence>
<name>N6TDY0_DENPD</name>
<reference evidence="3 5" key="1">
    <citation type="journal article" date="2013" name="Genome Biol.">
        <title>Draft genome of the mountain pine beetle, Dendroctonus ponderosae Hopkins, a major forest pest.</title>
        <authorList>
            <person name="Keeling C.I."/>
            <person name="Yuen M.M."/>
            <person name="Liao N.Y."/>
            <person name="Docking T.R."/>
            <person name="Chan S.K."/>
            <person name="Taylor G.A."/>
            <person name="Palmquist D.L."/>
            <person name="Jackman S.D."/>
            <person name="Nguyen A."/>
            <person name="Li M."/>
            <person name="Henderson H."/>
            <person name="Janes J.K."/>
            <person name="Zhao Y."/>
            <person name="Pandoh P."/>
            <person name="Moore R."/>
            <person name="Sperling F.A."/>
            <person name="Huber D.P."/>
            <person name="Birol I."/>
            <person name="Jones S.J."/>
            <person name="Bohlmann J."/>
        </authorList>
    </citation>
    <scope>NUCLEOTIDE SEQUENCE</scope>
</reference>